<dbReference type="PANTHER" id="PTHR20854">
    <property type="entry name" value="INOSITOL MONOPHOSPHATASE"/>
    <property type="match status" value="1"/>
</dbReference>
<evidence type="ECO:0000256" key="1">
    <source>
        <dbReference type="PIRSR" id="PIRSR600760-2"/>
    </source>
</evidence>
<name>H5XEU2_9PSEU</name>
<dbReference type="eggNOG" id="COG0483">
    <property type="taxonomic scope" value="Bacteria"/>
</dbReference>
<proteinExistence type="predicted"/>
<dbReference type="GO" id="GO:0046872">
    <property type="term" value="F:metal ion binding"/>
    <property type="evidence" value="ECO:0007669"/>
    <property type="project" value="UniProtKB-KW"/>
</dbReference>
<dbReference type="Gene3D" id="3.30.540.10">
    <property type="entry name" value="Fructose-1,6-Bisphosphatase, subunit A, domain 1"/>
    <property type="match status" value="1"/>
</dbReference>
<feature type="binding site" evidence="1">
    <location>
        <position position="125"/>
    </location>
    <ligand>
        <name>Mg(2+)</name>
        <dbReference type="ChEBI" id="CHEBI:18420"/>
        <label>1</label>
        <note>catalytic</note>
    </ligand>
</feature>
<dbReference type="STRING" id="882082.SaccyDRAFT_0387"/>
<dbReference type="EMBL" id="CM001440">
    <property type="protein sequence ID" value="EHR59321.1"/>
    <property type="molecule type" value="Genomic_DNA"/>
</dbReference>
<dbReference type="SUPFAM" id="SSF56655">
    <property type="entry name" value="Carbohydrate phosphatase"/>
    <property type="match status" value="1"/>
</dbReference>
<keyword evidence="1" id="KW-0460">Magnesium</keyword>
<reference evidence="3 4" key="1">
    <citation type="submission" date="2011-11" db="EMBL/GenBank/DDBJ databases">
        <title>The Noncontiguous Finished sequence of Saccharomonospora cyanea NA-134.</title>
        <authorList>
            <consortium name="US DOE Joint Genome Institute"/>
            <person name="Lucas S."/>
            <person name="Han J."/>
            <person name="Lapidus A."/>
            <person name="Cheng J.-F."/>
            <person name="Goodwin L."/>
            <person name="Pitluck S."/>
            <person name="Peters L."/>
            <person name="Ovchinnikova G."/>
            <person name="Lu M."/>
            <person name="Detter J.C."/>
            <person name="Han C."/>
            <person name="Tapia R."/>
            <person name="Land M."/>
            <person name="Hauser L."/>
            <person name="Kyrpides N."/>
            <person name="Ivanova N."/>
            <person name="Pagani I."/>
            <person name="Brambilla E.-M."/>
            <person name="Klenk H.-P."/>
            <person name="Woyke T."/>
        </authorList>
    </citation>
    <scope>NUCLEOTIDE SEQUENCE [LARGE SCALE GENOMIC DNA]</scope>
    <source>
        <strain evidence="3 4">NA-134</strain>
    </source>
</reference>
<evidence type="ECO:0000313" key="4">
    <source>
        <dbReference type="Proteomes" id="UP000002791"/>
    </source>
</evidence>
<keyword evidence="4" id="KW-1185">Reference proteome</keyword>
<dbReference type="InterPro" id="IPR000760">
    <property type="entry name" value="Inositol_monophosphatase-like"/>
</dbReference>
<dbReference type="PRINTS" id="PR00377">
    <property type="entry name" value="IMPHPHTASES"/>
</dbReference>
<dbReference type="Pfam" id="PF00459">
    <property type="entry name" value="Inositol_P"/>
    <property type="match status" value="1"/>
</dbReference>
<evidence type="ECO:0000256" key="2">
    <source>
        <dbReference type="SAM" id="MobiDB-lite"/>
    </source>
</evidence>
<feature type="binding site" evidence="1">
    <location>
        <position position="126"/>
    </location>
    <ligand>
        <name>Mg(2+)</name>
        <dbReference type="ChEBI" id="CHEBI:18420"/>
        <label>1</label>
        <note>catalytic</note>
    </ligand>
</feature>
<gene>
    <name evidence="3" type="ORF">SaccyDRAFT_0387</name>
</gene>
<dbReference type="RefSeq" id="WP_005453093.1">
    <property type="nucleotide sequence ID" value="NZ_CM001440.1"/>
</dbReference>
<dbReference type="GO" id="GO:0008934">
    <property type="term" value="F:inositol monophosphate 1-phosphatase activity"/>
    <property type="evidence" value="ECO:0007669"/>
    <property type="project" value="TreeGrafter"/>
</dbReference>
<comment type="cofactor">
    <cofactor evidence="1">
        <name>Mg(2+)</name>
        <dbReference type="ChEBI" id="CHEBI:18420"/>
    </cofactor>
</comment>
<dbReference type="GO" id="GO:0006020">
    <property type="term" value="P:inositol metabolic process"/>
    <property type="evidence" value="ECO:0007669"/>
    <property type="project" value="TreeGrafter"/>
</dbReference>
<feature type="region of interest" description="Disordered" evidence="2">
    <location>
        <begin position="39"/>
        <end position="74"/>
    </location>
</feature>
<feature type="compositionally biased region" description="Polar residues" evidence="2">
    <location>
        <begin position="46"/>
        <end position="67"/>
    </location>
</feature>
<dbReference type="PANTHER" id="PTHR20854:SF4">
    <property type="entry name" value="INOSITOL-1-MONOPHOSPHATASE-RELATED"/>
    <property type="match status" value="1"/>
</dbReference>
<dbReference type="GO" id="GO:0007165">
    <property type="term" value="P:signal transduction"/>
    <property type="evidence" value="ECO:0007669"/>
    <property type="project" value="TreeGrafter"/>
</dbReference>
<protein>
    <submittedName>
        <fullName evidence="3">Inositol monophosphatase/fructose-1,6-bisphosphatase family protein</fullName>
    </submittedName>
</protein>
<evidence type="ECO:0000313" key="3">
    <source>
        <dbReference type="EMBL" id="EHR59321.1"/>
    </source>
</evidence>
<dbReference type="Gene3D" id="3.40.190.80">
    <property type="match status" value="1"/>
</dbReference>
<dbReference type="Proteomes" id="UP000002791">
    <property type="component" value="Chromosome"/>
</dbReference>
<sequence length="293" mass="30037">MALLSSAPAWPTEPGFVSRALDVAAHLADEAGDVLSATAGRATRPGGSNSPFDGGSNSPFDGGSNSPFDGGTDSPFDWVRDTHAVLDRHTRRVLAAEFPGIPVLGPDSRPDDPGATPYRWLVTPLDGEANYVAGLPWYAYSLALMDPSGPVVGVVTAPGGGTTYAAARGRGVRTQEGPVRPHRCRDTEGAIVCVEPDPECPWPGLATFVDRAGAARASARVLGSAALSVTQVALGRAAAAILPRYREAEVAGALALAVEAAAVVVEDAIGLPDGALLLCAPGVVGEVLSWLRD</sequence>
<accession>H5XEU2</accession>
<dbReference type="AlphaFoldDB" id="H5XEU2"/>
<dbReference type="HOGENOM" id="CLU_044118_0_3_11"/>
<keyword evidence="1" id="KW-0479">Metal-binding</keyword>
<organism evidence="3 4">
    <name type="scientific">Saccharomonospora cyanea NA-134</name>
    <dbReference type="NCBI Taxonomy" id="882082"/>
    <lineage>
        <taxon>Bacteria</taxon>
        <taxon>Bacillati</taxon>
        <taxon>Actinomycetota</taxon>
        <taxon>Actinomycetes</taxon>
        <taxon>Pseudonocardiales</taxon>
        <taxon>Pseudonocardiaceae</taxon>
        <taxon>Saccharomonospora</taxon>
    </lineage>
</organism>
<dbReference type="OrthoDB" id="9772456at2"/>